<evidence type="ECO:0000313" key="2">
    <source>
        <dbReference type="Proteomes" id="UP000664122"/>
    </source>
</evidence>
<dbReference type="AlphaFoldDB" id="A0A939FVZ6"/>
<gene>
    <name evidence="1" type="ORF">J1C48_08090</name>
</gene>
<comment type="caution">
    <text evidence="1">The sequence shown here is derived from an EMBL/GenBank/DDBJ whole genome shotgun (WGS) entry which is preliminary data.</text>
</comment>
<name>A0A939FVZ6_9HYPH</name>
<dbReference type="RefSeq" id="WP_207257315.1">
    <property type="nucleotide sequence ID" value="NZ_JAFMPP010000005.1"/>
</dbReference>
<evidence type="ECO:0000313" key="1">
    <source>
        <dbReference type="EMBL" id="MBO0662532.1"/>
    </source>
</evidence>
<accession>A0A939FVZ6</accession>
<sequence length="387" mass="43182">MVHHLVIHIGDAKCGSTSIQTSLYDHAHELAAKDILYRAHRRGGGHSRSIVLIGETIGKLDSEDLKPSQFALMADIQRESPKFGRAILSAETFIRSDPSRVLDLFLDAMPSVKRIDVIAYVRPPVSRYLSAQQQRLKTVHTVEPPSRPNRDTLSMLQAWQREARVASLDVRLFDPSRFPDHSVVRDFETVIRDLFDLDGLTLPNNRDNTSLSAEQIMVLQKINRDSAKNPQHFSDARGHLFNFFVNLNQPVLFGTKPKLCAEAAALAAHASRDYVKQMNLAFPDLKMPDQSMADAPQIQKDWSNIGDIFASADKSLVEDIALLVPEWNARLRDGCLQTVQAPLSRISKAHPLGEDHAFRLIAGYWAKRGCKAAGDALLTSRKGPLQS</sequence>
<dbReference type="Proteomes" id="UP000664122">
    <property type="component" value="Unassembled WGS sequence"/>
</dbReference>
<keyword evidence="2" id="KW-1185">Reference proteome</keyword>
<proteinExistence type="predicted"/>
<dbReference type="EMBL" id="JAFMPP010000005">
    <property type="protein sequence ID" value="MBO0662532.1"/>
    <property type="molecule type" value="Genomic_DNA"/>
</dbReference>
<organism evidence="1 2">
    <name type="scientific">Jiella flava</name>
    <dbReference type="NCBI Taxonomy" id="2816857"/>
    <lineage>
        <taxon>Bacteria</taxon>
        <taxon>Pseudomonadati</taxon>
        <taxon>Pseudomonadota</taxon>
        <taxon>Alphaproteobacteria</taxon>
        <taxon>Hyphomicrobiales</taxon>
        <taxon>Aurantimonadaceae</taxon>
        <taxon>Jiella</taxon>
    </lineage>
</organism>
<protein>
    <submittedName>
        <fullName evidence="1">Uncharacterized protein</fullName>
    </submittedName>
</protein>
<dbReference type="SUPFAM" id="SSF52540">
    <property type="entry name" value="P-loop containing nucleoside triphosphate hydrolases"/>
    <property type="match status" value="1"/>
</dbReference>
<dbReference type="InterPro" id="IPR027417">
    <property type="entry name" value="P-loop_NTPase"/>
</dbReference>
<reference evidence="1" key="1">
    <citation type="submission" date="2021-03" db="EMBL/GenBank/DDBJ databases">
        <title>Whole genome sequence of Jiella sp. CQZ9-1.</title>
        <authorList>
            <person name="Tuo L."/>
        </authorList>
    </citation>
    <scope>NUCLEOTIDE SEQUENCE</scope>
    <source>
        <strain evidence="1">CQZ9-1</strain>
    </source>
</reference>